<dbReference type="PANTHER" id="PTHR45528:SF1">
    <property type="entry name" value="SENSOR HISTIDINE KINASE CPXA"/>
    <property type="match status" value="1"/>
</dbReference>
<keyword evidence="12" id="KW-0902">Two-component regulatory system</keyword>
<evidence type="ECO:0000256" key="5">
    <source>
        <dbReference type="ARBA" id="ARBA00022553"/>
    </source>
</evidence>
<dbReference type="EC" id="2.7.13.3" evidence="3"/>
<dbReference type="GO" id="GO:0005524">
    <property type="term" value="F:ATP binding"/>
    <property type="evidence" value="ECO:0007669"/>
    <property type="project" value="UniProtKB-KW"/>
</dbReference>
<dbReference type="AlphaFoldDB" id="A0A2A7MCE7"/>
<comment type="subcellular location">
    <subcellularLocation>
        <location evidence="2">Cell membrane</location>
        <topology evidence="2">Multi-pass membrane protein</topology>
    </subcellularLocation>
</comment>
<dbReference type="RefSeq" id="WP_083498704.1">
    <property type="nucleotide sequence ID" value="NZ_CAMRXC010000022.1"/>
</dbReference>
<dbReference type="PRINTS" id="PR00344">
    <property type="entry name" value="BCTRLSENSOR"/>
</dbReference>
<evidence type="ECO:0000256" key="13">
    <source>
        <dbReference type="ARBA" id="ARBA00023136"/>
    </source>
</evidence>
<dbReference type="PROSITE" id="PS50109">
    <property type="entry name" value="HIS_KIN"/>
    <property type="match status" value="1"/>
</dbReference>
<evidence type="ECO:0000259" key="17">
    <source>
        <dbReference type="PROSITE" id="PS50885"/>
    </source>
</evidence>
<feature type="transmembrane region" description="Helical" evidence="15">
    <location>
        <begin position="233"/>
        <end position="253"/>
    </location>
</feature>
<evidence type="ECO:0000256" key="6">
    <source>
        <dbReference type="ARBA" id="ARBA00022679"/>
    </source>
</evidence>
<keyword evidence="4" id="KW-1003">Cell membrane</keyword>
<organism evidence="18 19">
    <name type="scientific">Clostridium neonatale</name>
    <dbReference type="NCBI Taxonomy" id="137838"/>
    <lineage>
        <taxon>Bacteria</taxon>
        <taxon>Bacillati</taxon>
        <taxon>Bacillota</taxon>
        <taxon>Clostridia</taxon>
        <taxon>Eubacteriales</taxon>
        <taxon>Clostridiaceae</taxon>
        <taxon>Clostridium</taxon>
    </lineage>
</organism>
<feature type="compositionally biased region" description="Polar residues" evidence="14">
    <location>
        <begin position="110"/>
        <end position="120"/>
    </location>
</feature>
<proteinExistence type="predicted"/>
<dbReference type="Pfam" id="PF00672">
    <property type="entry name" value="HAMP"/>
    <property type="match status" value="1"/>
</dbReference>
<name>A0A2A7MCE7_9CLOT</name>
<evidence type="ECO:0000256" key="14">
    <source>
        <dbReference type="SAM" id="MobiDB-lite"/>
    </source>
</evidence>
<dbReference type="Gene3D" id="6.10.340.10">
    <property type="match status" value="1"/>
</dbReference>
<evidence type="ECO:0000256" key="12">
    <source>
        <dbReference type="ARBA" id="ARBA00023012"/>
    </source>
</evidence>
<comment type="caution">
    <text evidence="18">The sequence shown here is derived from an EMBL/GenBank/DDBJ whole genome shotgun (WGS) entry which is preliminary data.</text>
</comment>
<evidence type="ECO:0000256" key="8">
    <source>
        <dbReference type="ARBA" id="ARBA00022741"/>
    </source>
</evidence>
<evidence type="ECO:0000256" key="1">
    <source>
        <dbReference type="ARBA" id="ARBA00000085"/>
    </source>
</evidence>
<dbReference type="EMBL" id="PDCJ01000004">
    <property type="protein sequence ID" value="PEG29326.1"/>
    <property type="molecule type" value="Genomic_DNA"/>
</dbReference>
<dbReference type="SMART" id="SM00387">
    <property type="entry name" value="HATPase_c"/>
    <property type="match status" value="1"/>
</dbReference>
<dbReference type="STRING" id="137838.GCA_001458595_00852"/>
<dbReference type="SUPFAM" id="SSF55874">
    <property type="entry name" value="ATPase domain of HSP90 chaperone/DNA topoisomerase II/histidine kinase"/>
    <property type="match status" value="1"/>
</dbReference>
<dbReference type="InterPro" id="IPR003661">
    <property type="entry name" value="HisK_dim/P_dom"/>
</dbReference>
<evidence type="ECO:0000256" key="15">
    <source>
        <dbReference type="SAM" id="Phobius"/>
    </source>
</evidence>
<dbReference type="SUPFAM" id="SSF158472">
    <property type="entry name" value="HAMP domain-like"/>
    <property type="match status" value="1"/>
</dbReference>
<feature type="region of interest" description="Disordered" evidence="14">
    <location>
        <begin position="79"/>
        <end position="120"/>
    </location>
</feature>
<dbReference type="Gene3D" id="3.30.565.10">
    <property type="entry name" value="Histidine kinase-like ATPase, C-terminal domain"/>
    <property type="match status" value="1"/>
</dbReference>
<dbReference type="InterPro" id="IPR036890">
    <property type="entry name" value="HATPase_C_sf"/>
</dbReference>
<keyword evidence="10" id="KW-0067">ATP-binding</keyword>
<dbReference type="SMART" id="SM00388">
    <property type="entry name" value="HisKA"/>
    <property type="match status" value="1"/>
</dbReference>
<evidence type="ECO:0000259" key="16">
    <source>
        <dbReference type="PROSITE" id="PS50109"/>
    </source>
</evidence>
<keyword evidence="9 18" id="KW-0418">Kinase</keyword>
<dbReference type="SMART" id="SM00304">
    <property type="entry name" value="HAMP"/>
    <property type="match status" value="1"/>
</dbReference>
<keyword evidence="13 15" id="KW-0472">Membrane</keyword>
<dbReference type="Gene3D" id="1.10.287.130">
    <property type="match status" value="1"/>
</dbReference>
<reference evidence="18 19" key="1">
    <citation type="submission" date="2017-10" db="EMBL/GenBank/DDBJ databases">
        <title>Effective Description of Clostridium neonatale sp. nov. linked to necrotizing enterocolitis in neonates and a clarification of species assignable to the genus Clostridium (Prazmowski 1880) emend. Lawson and Rainey 2016.</title>
        <authorList>
            <person name="Bernard K."/>
            <person name="Burdz T."/>
            <person name="Wiebe D."/>
            <person name="Balcewich B."/>
            <person name="Alfa M."/>
            <person name="Bernier A.-M."/>
        </authorList>
    </citation>
    <scope>NUCLEOTIDE SEQUENCE [LARGE SCALE GENOMIC DNA]</scope>
    <source>
        <strain evidence="18 19">LCDC99A005</strain>
    </source>
</reference>
<keyword evidence="19" id="KW-1185">Reference proteome</keyword>
<dbReference type="Pfam" id="PF02518">
    <property type="entry name" value="HATPase_c"/>
    <property type="match status" value="1"/>
</dbReference>
<keyword evidence="11 15" id="KW-1133">Transmembrane helix</keyword>
<evidence type="ECO:0000256" key="11">
    <source>
        <dbReference type="ARBA" id="ARBA00022989"/>
    </source>
</evidence>
<gene>
    <name evidence="18" type="ORF">CQ394_18330</name>
</gene>
<dbReference type="InterPro" id="IPR050398">
    <property type="entry name" value="HssS/ArlS-like"/>
</dbReference>
<evidence type="ECO:0000256" key="3">
    <source>
        <dbReference type="ARBA" id="ARBA00012438"/>
    </source>
</evidence>
<dbReference type="GO" id="GO:0005886">
    <property type="term" value="C:plasma membrane"/>
    <property type="evidence" value="ECO:0007669"/>
    <property type="project" value="UniProtKB-SubCell"/>
</dbReference>
<dbReference type="GeneID" id="68875923"/>
<feature type="transmembrane region" description="Helical" evidence="15">
    <location>
        <begin position="21"/>
        <end position="48"/>
    </location>
</feature>
<evidence type="ECO:0000256" key="7">
    <source>
        <dbReference type="ARBA" id="ARBA00022692"/>
    </source>
</evidence>
<feature type="domain" description="HAMP" evidence="17">
    <location>
        <begin position="259"/>
        <end position="311"/>
    </location>
</feature>
<evidence type="ECO:0000256" key="4">
    <source>
        <dbReference type="ARBA" id="ARBA00022475"/>
    </source>
</evidence>
<dbReference type="CDD" id="cd06225">
    <property type="entry name" value="HAMP"/>
    <property type="match status" value="1"/>
</dbReference>
<evidence type="ECO:0000256" key="9">
    <source>
        <dbReference type="ARBA" id="ARBA00022777"/>
    </source>
</evidence>
<evidence type="ECO:0000256" key="10">
    <source>
        <dbReference type="ARBA" id="ARBA00022840"/>
    </source>
</evidence>
<dbReference type="InterPro" id="IPR004358">
    <property type="entry name" value="Sig_transdc_His_kin-like_C"/>
</dbReference>
<sequence length="524" mass="59859">MDLQYKMNNFIVNKNTIKGKILNYNISIIIMLIALTAIIFNLSINLYIQKDIKNQLNTLASNAKNTVLINSPDFFPNNNIPPKPPKFNQHQTNNQDNIETDKNIVPPSDPSENQNNISSHLYSDNNDSFKYYLMLDRSLKEPLTLLNANFILLDENQNTITPLHENFDYSAIIEEISSKNSKAMRLNETTYVNFDFSDNKYMAVIQPIADKDFSFLGWIIIYSNVQKMQELKFYINIILLLILISSAFITVIFSSKLSKNISKPLSDLNEQISSISDRNFGNKIQIPVFDELDELVNNINSMSEKLGDYDKAQKIFLENMSHEFRTPLMSIQSYAEGIKYSVIDNDTAVEVILGEINRMKILIEDLLYLSRLNAIEENYKYSTLNFNEIIVRCIERMNLIVEKNNITISFNLPEEILYINGDEEKLSRAITNIITNCVRYANSLISINLIILGHNKIQLTISDDGTGFDTNDFSNIFKRFYKGSKGNFGLGLSISKNIIEQLGGTISARNLEKGAIFTIILPLL</sequence>
<dbReference type="Proteomes" id="UP000220840">
    <property type="component" value="Unassembled WGS sequence"/>
</dbReference>
<keyword evidence="7 15" id="KW-0812">Transmembrane</keyword>
<dbReference type="InterPro" id="IPR003660">
    <property type="entry name" value="HAMP_dom"/>
</dbReference>
<protein>
    <recommendedName>
        <fullName evidence="3">histidine kinase</fullName>
        <ecNumber evidence="3">2.7.13.3</ecNumber>
    </recommendedName>
</protein>
<evidence type="ECO:0000313" key="18">
    <source>
        <dbReference type="EMBL" id="PEG29326.1"/>
    </source>
</evidence>
<dbReference type="GO" id="GO:0000155">
    <property type="term" value="F:phosphorelay sensor kinase activity"/>
    <property type="evidence" value="ECO:0007669"/>
    <property type="project" value="InterPro"/>
</dbReference>
<keyword evidence="6" id="KW-0808">Transferase</keyword>
<dbReference type="PANTHER" id="PTHR45528">
    <property type="entry name" value="SENSOR HISTIDINE KINASE CPXA"/>
    <property type="match status" value="1"/>
</dbReference>
<feature type="domain" description="Histidine kinase" evidence="16">
    <location>
        <begin position="319"/>
        <end position="524"/>
    </location>
</feature>
<dbReference type="SUPFAM" id="SSF47384">
    <property type="entry name" value="Homodimeric domain of signal transducing histidine kinase"/>
    <property type="match status" value="1"/>
</dbReference>
<dbReference type="CDD" id="cd00082">
    <property type="entry name" value="HisKA"/>
    <property type="match status" value="1"/>
</dbReference>
<dbReference type="InterPro" id="IPR036097">
    <property type="entry name" value="HisK_dim/P_sf"/>
</dbReference>
<evidence type="ECO:0000256" key="2">
    <source>
        <dbReference type="ARBA" id="ARBA00004651"/>
    </source>
</evidence>
<keyword evidence="8" id="KW-0547">Nucleotide-binding</keyword>
<dbReference type="OrthoDB" id="9780718at2"/>
<dbReference type="InterPro" id="IPR003594">
    <property type="entry name" value="HATPase_dom"/>
</dbReference>
<accession>A0A2A7MCE7</accession>
<evidence type="ECO:0000313" key="19">
    <source>
        <dbReference type="Proteomes" id="UP000220840"/>
    </source>
</evidence>
<comment type="catalytic activity">
    <reaction evidence="1">
        <text>ATP + protein L-histidine = ADP + protein N-phospho-L-histidine.</text>
        <dbReference type="EC" id="2.7.13.3"/>
    </reaction>
</comment>
<dbReference type="Pfam" id="PF00512">
    <property type="entry name" value="HisKA"/>
    <property type="match status" value="1"/>
</dbReference>
<dbReference type="PROSITE" id="PS50885">
    <property type="entry name" value="HAMP"/>
    <property type="match status" value="1"/>
</dbReference>
<dbReference type="InterPro" id="IPR005467">
    <property type="entry name" value="His_kinase_dom"/>
</dbReference>
<keyword evidence="5" id="KW-0597">Phosphoprotein</keyword>